<dbReference type="Proteomes" id="UP000003860">
    <property type="component" value="Unassembled WGS sequence"/>
</dbReference>
<keyword evidence="4" id="KW-0597">Phosphoprotein</keyword>
<dbReference type="InterPro" id="IPR018303">
    <property type="entry name" value="ATPase_P-typ_P_site"/>
</dbReference>
<dbReference type="Pfam" id="PF00122">
    <property type="entry name" value="E1-E2_ATPase"/>
    <property type="match status" value="1"/>
</dbReference>
<evidence type="ECO:0000256" key="4">
    <source>
        <dbReference type="ARBA" id="ARBA00022553"/>
    </source>
</evidence>
<dbReference type="GO" id="GO:0016887">
    <property type="term" value="F:ATP hydrolysis activity"/>
    <property type="evidence" value="ECO:0007669"/>
    <property type="project" value="InterPro"/>
</dbReference>
<dbReference type="SFLD" id="SFLDF00027">
    <property type="entry name" value="p-type_atpase"/>
    <property type="match status" value="1"/>
</dbReference>
<evidence type="ECO:0000256" key="7">
    <source>
        <dbReference type="ARBA" id="ARBA00022840"/>
    </source>
</evidence>
<proteinExistence type="inferred from homology"/>
<dbReference type="InterPro" id="IPR008250">
    <property type="entry name" value="ATPase_P-typ_transduc_dom_A_sf"/>
</dbReference>
<evidence type="ECO:0000256" key="10">
    <source>
        <dbReference type="ARBA" id="ARBA00022989"/>
    </source>
</evidence>
<dbReference type="STRING" id="588581.Cpap_1966"/>
<evidence type="ECO:0000256" key="8">
    <source>
        <dbReference type="ARBA" id="ARBA00022842"/>
    </source>
</evidence>
<evidence type="ECO:0000256" key="6">
    <source>
        <dbReference type="ARBA" id="ARBA00022741"/>
    </source>
</evidence>
<feature type="transmembrane region" description="Helical" evidence="13">
    <location>
        <begin position="78"/>
        <end position="94"/>
    </location>
</feature>
<keyword evidence="10 13" id="KW-1133">Transmembrane helix</keyword>
<accession>F1TDT7</accession>
<keyword evidence="11 13" id="KW-0472">Membrane</keyword>
<dbReference type="Pfam" id="PF00690">
    <property type="entry name" value="Cation_ATPase_N"/>
    <property type="match status" value="1"/>
</dbReference>
<dbReference type="InterPro" id="IPR006068">
    <property type="entry name" value="ATPase_P-typ_cation-transptr_C"/>
</dbReference>
<dbReference type="AlphaFoldDB" id="F1TDT7"/>
<comment type="similarity">
    <text evidence="2">Belongs to the cation transport ATPase (P-type) (TC 3.A.3) family. Type IIA subfamily.</text>
</comment>
<feature type="transmembrane region" description="Helical" evidence="13">
    <location>
        <begin position="778"/>
        <end position="804"/>
    </location>
</feature>
<dbReference type="SUPFAM" id="SSF81665">
    <property type="entry name" value="Calcium ATPase, transmembrane domain M"/>
    <property type="match status" value="1"/>
</dbReference>
<dbReference type="FunFam" id="3.40.50.1000:FF:000001">
    <property type="entry name" value="Phospholipid-transporting ATPase IC"/>
    <property type="match status" value="1"/>
</dbReference>
<feature type="transmembrane region" description="Helical" evidence="13">
    <location>
        <begin position="709"/>
        <end position="731"/>
    </location>
</feature>
<dbReference type="NCBIfam" id="TIGR01494">
    <property type="entry name" value="ATPase_P-type"/>
    <property type="match status" value="3"/>
</dbReference>
<evidence type="ECO:0000313" key="16">
    <source>
        <dbReference type="Proteomes" id="UP000003860"/>
    </source>
</evidence>
<dbReference type="PRINTS" id="PR00119">
    <property type="entry name" value="CATATPASE"/>
</dbReference>
<evidence type="ECO:0000256" key="3">
    <source>
        <dbReference type="ARBA" id="ARBA00022475"/>
    </source>
</evidence>
<reference evidence="15" key="1">
    <citation type="submission" date="2009-07" db="EMBL/GenBank/DDBJ databases">
        <authorList>
            <consortium name="US DOE Joint Genome Institute (JGI-PGF)"/>
            <person name="Lucas S."/>
            <person name="Copeland A."/>
            <person name="Lapidus A."/>
            <person name="Glavina del Rio T."/>
            <person name="Tice H."/>
            <person name="Bruce D."/>
            <person name="Goodwin L."/>
            <person name="Pitluck S."/>
            <person name="Larimer F."/>
            <person name="Land M.L."/>
            <person name="Mouttaki H."/>
            <person name="He Z."/>
            <person name="Zhou J."/>
            <person name="Hemme C.L."/>
        </authorList>
    </citation>
    <scope>NUCLEOTIDE SEQUENCE [LARGE SCALE GENOMIC DNA]</scope>
    <source>
        <strain evidence="15">DSM 2782</strain>
    </source>
</reference>
<dbReference type="FunFam" id="3.40.50.1000:FF:000028">
    <property type="entry name" value="Calcium-transporting P-type ATPase, putative"/>
    <property type="match status" value="1"/>
</dbReference>
<feature type="transmembrane region" description="Helical" evidence="13">
    <location>
        <begin position="242"/>
        <end position="260"/>
    </location>
</feature>
<comment type="subcellular location">
    <subcellularLocation>
        <location evidence="1">Cell membrane</location>
        <topology evidence="1">Multi-pass membrane protein</topology>
    </subcellularLocation>
</comment>
<dbReference type="EMBL" id="ACXX02000008">
    <property type="protein sequence ID" value="EGD47383.1"/>
    <property type="molecule type" value="Genomic_DNA"/>
</dbReference>
<dbReference type="eggNOG" id="COG0474">
    <property type="taxonomic scope" value="Bacteria"/>
</dbReference>
<feature type="transmembrane region" description="Helical" evidence="13">
    <location>
        <begin position="848"/>
        <end position="867"/>
    </location>
</feature>
<dbReference type="InterPro" id="IPR059000">
    <property type="entry name" value="ATPase_P-type_domA"/>
</dbReference>
<keyword evidence="8" id="KW-0460">Magnesium</keyword>
<dbReference type="SUPFAM" id="SSF81660">
    <property type="entry name" value="Metal cation-transporting ATPase, ATP-binding domain N"/>
    <property type="match status" value="1"/>
</dbReference>
<protein>
    <submittedName>
        <fullName evidence="15">ATPase, P-type (Transporting), HAD superfamily, subfamily IC</fullName>
    </submittedName>
</protein>
<dbReference type="SUPFAM" id="SSF56784">
    <property type="entry name" value="HAD-like"/>
    <property type="match status" value="1"/>
</dbReference>
<organism evidence="15 16">
    <name type="scientific">Ruminiclostridium papyrosolvens DSM 2782</name>
    <dbReference type="NCBI Taxonomy" id="588581"/>
    <lineage>
        <taxon>Bacteria</taxon>
        <taxon>Bacillati</taxon>
        <taxon>Bacillota</taxon>
        <taxon>Clostridia</taxon>
        <taxon>Eubacteriales</taxon>
        <taxon>Oscillospiraceae</taxon>
        <taxon>Ruminiclostridium</taxon>
    </lineage>
</organism>
<dbReference type="PANTHER" id="PTHR43294">
    <property type="entry name" value="SODIUM/POTASSIUM-TRANSPORTING ATPASE SUBUNIT ALPHA"/>
    <property type="match status" value="1"/>
</dbReference>
<evidence type="ECO:0000259" key="14">
    <source>
        <dbReference type="SMART" id="SM00831"/>
    </source>
</evidence>
<keyword evidence="5 13" id="KW-0812">Transmembrane</keyword>
<dbReference type="OrthoDB" id="9760364at2"/>
<dbReference type="Pfam" id="PF13246">
    <property type="entry name" value="Cation_ATPase"/>
    <property type="match status" value="1"/>
</dbReference>
<dbReference type="SFLD" id="SFLDG00002">
    <property type="entry name" value="C1.7:_P-type_atpase_like"/>
    <property type="match status" value="1"/>
</dbReference>
<evidence type="ECO:0000256" key="2">
    <source>
        <dbReference type="ARBA" id="ARBA00005675"/>
    </source>
</evidence>
<dbReference type="GO" id="GO:0005388">
    <property type="term" value="F:P-type calcium transporter activity"/>
    <property type="evidence" value="ECO:0007669"/>
    <property type="project" value="UniProtKB-EC"/>
</dbReference>
<feature type="transmembrane region" description="Helical" evidence="13">
    <location>
        <begin position="882"/>
        <end position="901"/>
    </location>
</feature>
<dbReference type="FunFam" id="2.70.150.10:FF:000160">
    <property type="entry name" value="Sarcoplasmic/endoplasmic reticulum calcium ATPase 1"/>
    <property type="match status" value="1"/>
</dbReference>
<comment type="caution">
    <text evidence="15">The sequence shown here is derived from an EMBL/GenBank/DDBJ whole genome shotgun (WGS) entry which is preliminary data.</text>
</comment>
<dbReference type="InterPro" id="IPR050510">
    <property type="entry name" value="Cation_transp_ATPase_P-type"/>
</dbReference>
<evidence type="ECO:0000313" key="15">
    <source>
        <dbReference type="EMBL" id="EGD47383.1"/>
    </source>
</evidence>
<evidence type="ECO:0000256" key="1">
    <source>
        <dbReference type="ARBA" id="ARBA00004651"/>
    </source>
</evidence>
<keyword evidence="6" id="KW-0547">Nucleotide-binding</keyword>
<dbReference type="RefSeq" id="WP_004619819.1">
    <property type="nucleotide sequence ID" value="NZ_ACXX02000008.1"/>
</dbReference>
<dbReference type="InterPro" id="IPR023298">
    <property type="entry name" value="ATPase_P-typ_TM_dom_sf"/>
</dbReference>
<dbReference type="PRINTS" id="PR00120">
    <property type="entry name" value="HATPASE"/>
</dbReference>
<dbReference type="Gene3D" id="3.40.50.1000">
    <property type="entry name" value="HAD superfamily/HAD-like"/>
    <property type="match status" value="1"/>
</dbReference>
<gene>
    <name evidence="15" type="ORF">Cpap_1966</name>
</gene>
<dbReference type="FunFam" id="1.20.1110.10:FF:000065">
    <property type="entry name" value="Sarcoplasmic/endoplasmic reticulum calcium ATPase 1"/>
    <property type="match status" value="1"/>
</dbReference>
<evidence type="ECO:0000256" key="9">
    <source>
        <dbReference type="ARBA" id="ARBA00022967"/>
    </source>
</evidence>
<feature type="domain" description="Cation-transporting P-type ATPase N-terminal" evidence="14">
    <location>
        <begin position="9"/>
        <end position="74"/>
    </location>
</feature>
<name>F1TDT7_9FIRM</name>
<evidence type="ECO:0000256" key="13">
    <source>
        <dbReference type="SAM" id="Phobius"/>
    </source>
</evidence>
<dbReference type="GO" id="GO:0005524">
    <property type="term" value="F:ATP binding"/>
    <property type="evidence" value="ECO:0007669"/>
    <property type="project" value="UniProtKB-KW"/>
</dbReference>
<feature type="transmembrane region" description="Helical" evidence="13">
    <location>
        <begin position="49"/>
        <end position="72"/>
    </location>
</feature>
<dbReference type="InterPro" id="IPR023214">
    <property type="entry name" value="HAD_sf"/>
</dbReference>
<keyword evidence="7" id="KW-0067">ATP-binding</keyword>
<dbReference type="SFLD" id="SFLDS00003">
    <property type="entry name" value="Haloacid_Dehalogenase"/>
    <property type="match status" value="1"/>
</dbReference>
<keyword evidence="3" id="KW-1003">Cell membrane</keyword>
<dbReference type="PROSITE" id="PS00154">
    <property type="entry name" value="ATPASE_E1_E2"/>
    <property type="match status" value="1"/>
</dbReference>
<dbReference type="Gene3D" id="1.20.1110.10">
    <property type="entry name" value="Calcium-transporting ATPase, transmembrane domain"/>
    <property type="match status" value="1"/>
</dbReference>
<keyword evidence="9" id="KW-1278">Translocase</keyword>
<dbReference type="InterPro" id="IPR004014">
    <property type="entry name" value="ATPase_P-typ_cation-transptr_N"/>
</dbReference>
<dbReference type="Gene3D" id="3.40.1110.10">
    <property type="entry name" value="Calcium-transporting ATPase, cytoplasmic domain N"/>
    <property type="match status" value="1"/>
</dbReference>
<dbReference type="Pfam" id="PF00689">
    <property type="entry name" value="Cation_ATPase_C"/>
    <property type="match status" value="1"/>
</dbReference>
<dbReference type="Gene3D" id="2.70.150.10">
    <property type="entry name" value="Calcium-transporting ATPase, cytoplasmic transduction domain A"/>
    <property type="match status" value="1"/>
</dbReference>
<dbReference type="CDD" id="cd02089">
    <property type="entry name" value="P-type_ATPase_Ca_prok"/>
    <property type="match status" value="1"/>
</dbReference>
<dbReference type="PANTHER" id="PTHR43294:SF21">
    <property type="entry name" value="CATION TRANSPORTING ATPASE"/>
    <property type="match status" value="1"/>
</dbReference>
<comment type="catalytic activity">
    <reaction evidence="12">
        <text>Ca(2+)(in) + ATP + H2O = Ca(2+)(out) + ADP + phosphate + H(+)</text>
        <dbReference type="Rhea" id="RHEA:18105"/>
        <dbReference type="ChEBI" id="CHEBI:15377"/>
        <dbReference type="ChEBI" id="CHEBI:15378"/>
        <dbReference type="ChEBI" id="CHEBI:29108"/>
        <dbReference type="ChEBI" id="CHEBI:30616"/>
        <dbReference type="ChEBI" id="CHEBI:43474"/>
        <dbReference type="ChEBI" id="CHEBI:456216"/>
        <dbReference type="EC" id="7.2.2.10"/>
    </reaction>
</comment>
<dbReference type="GO" id="GO:0005886">
    <property type="term" value="C:plasma membrane"/>
    <property type="evidence" value="ECO:0007669"/>
    <property type="project" value="UniProtKB-SubCell"/>
</dbReference>
<dbReference type="InterPro" id="IPR023299">
    <property type="entry name" value="ATPase_P-typ_cyto_dom_N"/>
</dbReference>
<keyword evidence="16" id="KW-1185">Reference proteome</keyword>
<dbReference type="InterPro" id="IPR036412">
    <property type="entry name" value="HAD-like_sf"/>
</dbReference>
<evidence type="ECO:0000256" key="5">
    <source>
        <dbReference type="ARBA" id="ARBA00022692"/>
    </source>
</evidence>
<dbReference type="SUPFAM" id="SSF81653">
    <property type="entry name" value="Calcium ATPase, transduction domain A"/>
    <property type="match status" value="1"/>
</dbReference>
<dbReference type="SMART" id="SM00831">
    <property type="entry name" value="Cation_ATPase_N"/>
    <property type="match status" value="1"/>
</dbReference>
<sequence>MSVTESMLNFTNPDNLLSKGLTDKEARHKLEKHGPNLLSERKRISPIKILFEQFTDLMVIILMVSTVISGFMGEMTEAITIIAIIVVNAIMGFVQEYRTERTMEALKSLAAPYAKVIRNEQQASIPAEDIVPGDVLVLEAGDRVAADAALLECNSLSIDESLLTGESLPVEKHQLKNKNALMDPFDKKSSVYMGTVVTGGRGKAVVYATGMKTEMGSIADMIQNIEDDETPLQKRLGHLGKFIAVGCLLICTIVSITGIMRGEKLFNMLLSGISLAVAAVPEGLPAIVTISLALGVQRMLKRNALIRKLPAVETLGCASVICSDKTGTLTENKMTVRKMYASGYQLDITGNGYNLEGNFLIDNRPADPSKVDGIRLALEIGALCNNSVISHPVQEHTTVGKIKSIFSKQESFKISGDPTEIALTIAAAKAGINEGYLNRSYKRIDEIPFDSERKCMSIICKNNSKELLVFTKGAPDVIIDKCSRILSSRGVIKMDELTRRSIIKLNDTMANDALRVIGVAYRKLETGKYNPGKTNIENELIFVGLMGMIDPPRKEAVEAVRKCRLAGIKPVMITGDHKLTATAIAKELNIYSLGDQVLTGQELNGMTETQLEKLVDSVSVYARVSPKHKLMIVKALKRTGHIVAMTGDGVNDAPAVKEADIGVSMGITGTDVTKEASSMILLDDNFATIVAAVEEGRVIYNNIRKFIRYMLACNLGEVLTMFLGMLLWLPIPLMPIQILWVNLVTDGLPAIALGLDPPENDIMLRRPRGAHDNIFSRGLLKLIIARGIFIGLSTLGVFVTVIYFVSNVELARTAAFMTLVLTQLVHVFECKSETKNIFEIDLFNNMPLVLANLCSLAMILAVVYIPSLQGVFETVPLGLNEWMLIAAFSLMGPVLSSLIGINKKNRYC</sequence>
<dbReference type="InterPro" id="IPR044492">
    <property type="entry name" value="P_typ_ATPase_HD_dom"/>
</dbReference>
<dbReference type="InterPro" id="IPR001757">
    <property type="entry name" value="P_typ_ATPase"/>
</dbReference>
<evidence type="ECO:0000256" key="11">
    <source>
        <dbReference type="ARBA" id="ARBA00023136"/>
    </source>
</evidence>
<reference evidence="15" key="2">
    <citation type="submission" date="2011-01" db="EMBL/GenBank/DDBJ databases">
        <title>The Non-contiguous Finished genome of Clostridium papyrosolvens.</title>
        <authorList>
            <person name="Lucas S."/>
            <person name="Copeland A."/>
            <person name="Lapidus A."/>
            <person name="Cheng J.-F."/>
            <person name="Goodwin L."/>
            <person name="Pitluck S."/>
            <person name="Misra M."/>
            <person name="Chertkov O."/>
            <person name="Detter J.C."/>
            <person name="Han C."/>
            <person name="Tapia R."/>
            <person name="Land M."/>
            <person name="Hauser L."/>
            <person name="Kyrpides N."/>
            <person name="Ivanova N."/>
            <person name="Pagani I."/>
            <person name="Mouttaki H."/>
            <person name="He Z."/>
            <person name="Zhou J."/>
            <person name="Hemme C.L."/>
            <person name="Woyke T."/>
        </authorList>
    </citation>
    <scope>NUCLEOTIDE SEQUENCE [LARGE SCALE GENOMIC DNA]</scope>
    <source>
        <strain evidence="15">DSM 2782</strain>
    </source>
</reference>
<feature type="transmembrane region" description="Helical" evidence="13">
    <location>
        <begin position="272"/>
        <end position="296"/>
    </location>
</feature>
<evidence type="ECO:0000256" key="12">
    <source>
        <dbReference type="ARBA" id="ARBA00048694"/>
    </source>
</evidence>